<name>A0AAU9WSB2_9CNID</name>
<comment type="caution">
    <text evidence="1">The sequence shown here is derived from an EMBL/GenBank/DDBJ whole genome shotgun (WGS) entry which is preliminary data.</text>
</comment>
<gene>
    <name evidence="1" type="ORF">PMEA_00011113</name>
</gene>
<evidence type="ECO:0008006" key="3">
    <source>
        <dbReference type="Google" id="ProtNLM"/>
    </source>
</evidence>
<reference evidence="1 2" key="1">
    <citation type="submission" date="2022-05" db="EMBL/GenBank/DDBJ databases">
        <authorList>
            <consortium name="Genoscope - CEA"/>
            <person name="William W."/>
        </authorList>
    </citation>
    <scope>NUCLEOTIDE SEQUENCE [LARGE SCALE GENOMIC DNA]</scope>
</reference>
<protein>
    <recommendedName>
        <fullName evidence="3">Transposase</fullName>
    </recommendedName>
</protein>
<keyword evidence="2" id="KW-1185">Reference proteome</keyword>
<sequence length="87" mass="10290">MKQVTLNFEAAMWVPQRYVLPTVQLLSCMFHWTQAVWQKIQELGLQVLYQRDKYLCKLVMLPCLLSHEIPVMFELLKENTTSPALHK</sequence>
<evidence type="ECO:0000313" key="2">
    <source>
        <dbReference type="Proteomes" id="UP001159428"/>
    </source>
</evidence>
<dbReference type="EMBL" id="CALNXJ010000020">
    <property type="protein sequence ID" value="CAH3124145.1"/>
    <property type="molecule type" value="Genomic_DNA"/>
</dbReference>
<dbReference type="AlphaFoldDB" id="A0AAU9WSB2"/>
<accession>A0AAU9WSB2</accession>
<proteinExistence type="predicted"/>
<dbReference type="Proteomes" id="UP001159428">
    <property type="component" value="Unassembled WGS sequence"/>
</dbReference>
<evidence type="ECO:0000313" key="1">
    <source>
        <dbReference type="EMBL" id="CAH3124145.1"/>
    </source>
</evidence>
<organism evidence="1 2">
    <name type="scientific">Pocillopora meandrina</name>
    <dbReference type="NCBI Taxonomy" id="46732"/>
    <lineage>
        <taxon>Eukaryota</taxon>
        <taxon>Metazoa</taxon>
        <taxon>Cnidaria</taxon>
        <taxon>Anthozoa</taxon>
        <taxon>Hexacorallia</taxon>
        <taxon>Scleractinia</taxon>
        <taxon>Astrocoeniina</taxon>
        <taxon>Pocilloporidae</taxon>
        <taxon>Pocillopora</taxon>
    </lineage>
</organism>